<dbReference type="Gene3D" id="1.10.150.650">
    <property type="match status" value="1"/>
</dbReference>
<dbReference type="InterPro" id="IPR052018">
    <property type="entry name" value="PHP_domain"/>
</dbReference>
<accession>A0ABD5VFN3</accession>
<dbReference type="AlphaFoldDB" id="A0ABD5VFN3"/>
<reference evidence="2 3" key="1">
    <citation type="journal article" date="2019" name="Int. J. Syst. Evol. Microbiol.">
        <title>The Global Catalogue of Microorganisms (GCM) 10K type strain sequencing project: providing services to taxonomists for standard genome sequencing and annotation.</title>
        <authorList>
            <consortium name="The Broad Institute Genomics Platform"/>
            <consortium name="The Broad Institute Genome Sequencing Center for Infectious Disease"/>
            <person name="Wu L."/>
            <person name="Ma J."/>
        </authorList>
    </citation>
    <scope>NUCLEOTIDE SEQUENCE [LARGE SCALE GENOMIC DNA]</scope>
    <source>
        <strain evidence="2 3">GX26</strain>
    </source>
</reference>
<dbReference type="EMBL" id="JBHSXN010000001">
    <property type="protein sequence ID" value="MFC6952488.1"/>
    <property type="molecule type" value="Genomic_DNA"/>
</dbReference>
<evidence type="ECO:0000313" key="2">
    <source>
        <dbReference type="EMBL" id="MFC6952488.1"/>
    </source>
</evidence>
<feature type="domain" description="Polymerase/histidinol phosphatase N-terminal" evidence="1">
    <location>
        <begin position="4"/>
        <end position="68"/>
    </location>
</feature>
<dbReference type="PANTHER" id="PTHR42924">
    <property type="entry name" value="EXONUCLEASE"/>
    <property type="match status" value="1"/>
</dbReference>
<dbReference type="RefSeq" id="WP_336349464.1">
    <property type="nucleotide sequence ID" value="NZ_JAZAQL010000001.1"/>
</dbReference>
<name>A0ABD5VFN3_9EURY</name>
<dbReference type="Proteomes" id="UP001596395">
    <property type="component" value="Unassembled WGS sequence"/>
</dbReference>
<keyword evidence="3" id="KW-1185">Reference proteome</keyword>
<protein>
    <submittedName>
        <fullName evidence="2">PHP domain-containing protein</fullName>
    </submittedName>
</protein>
<dbReference type="Gene3D" id="3.20.20.140">
    <property type="entry name" value="Metal-dependent hydrolases"/>
    <property type="match status" value="1"/>
</dbReference>
<evidence type="ECO:0000259" key="1">
    <source>
        <dbReference type="SMART" id="SM00481"/>
    </source>
</evidence>
<gene>
    <name evidence="2" type="ORF">ACFQGB_06395</name>
</gene>
<dbReference type="InterPro" id="IPR016195">
    <property type="entry name" value="Pol/histidinol_Pase-like"/>
</dbReference>
<proteinExistence type="predicted"/>
<dbReference type="InterPro" id="IPR003141">
    <property type="entry name" value="Pol/His_phosphatase_N"/>
</dbReference>
<comment type="caution">
    <text evidence="2">The sequence shown here is derived from an EMBL/GenBank/DDBJ whole genome shotgun (WGS) entry which is preliminary data.</text>
</comment>
<sequence length="266" mass="28415">MPYADLHAHTTNSDGTLELDEVPAAARDADVSVVAVTDHDRTHPGLDAPVVERDGVTLVHGIELRVDAGFGRVDLLGYGVVETDALAALVDRVQTDRAERGQRIIDNVEDHLGVELGIEGRPGLGRPNVARAVADHPDTDYTVQGVFDDLIGNDGPCYVARDVPTFDEGREVLAEACAVVGLAHPFRYDDPERALALTETLDAVERDYPYGDGVDADLAAVDAAATEHDLLVTAGTDAHERKLGVCGLDEADYEPLRERLAAHGDA</sequence>
<dbReference type="SMART" id="SM00481">
    <property type="entry name" value="POLIIIAc"/>
    <property type="match status" value="1"/>
</dbReference>
<dbReference type="SUPFAM" id="SSF89550">
    <property type="entry name" value="PHP domain-like"/>
    <property type="match status" value="1"/>
</dbReference>
<evidence type="ECO:0000313" key="3">
    <source>
        <dbReference type="Proteomes" id="UP001596395"/>
    </source>
</evidence>
<dbReference type="PANTHER" id="PTHR42924:SF18">
    <property type="entry name" value="POLYMERASE_HISTIDINOL PHOSPHATASE N-TERMINAL DOMAIN-CONTAINING PROTEIN"/>
    <property type="match status" value="1"/>
</dbReference>
<organism evidence="2 3">
    <name type="scientific">Halorubellus litoreus</name>
    <dbReference type="NCBI Taxonomy" id="755308"/>
    <lineage>
        <taxon>Archaea</taxon>
        <taxon>Methanobacteriati</taxon>
        <taxon>Methanobacteriota</taxon>
        <taxon>Stenosarchaea group</taxon>
        <taxon>Halobacteria</taxon>
        <taxon>Halobacteriales</taxon>
        <taxon>Halorubellaceae</taxon>
        <taxon>Halorubellus</taxon>
    </lineage>
</organism>